<dbReference type="PANTHER" id="PTHR23213">
    <property type="entry name" value="FORMIN-RELATED"/>
    <property type="match status" value="1"/>
</dbReference>
<feature type="compositionally biased region" description="Basic and acidic residues" evidence="3">
    <location>
        <begin position="247"/>
        <end position="258"/>
    </location>
</feature>
<accession>A0AAN7KCL5</accession>
<evidence type="ECO:0000256" key="1">
    <source>
        <dbReference type="ARBA" id="ARBA00025793"/>
    </source>
</evidence>
<dbReference type="GO" id="GO:0051015">
    <property type="term" value="F:actin filament binding"/>
    <property type="evidence" value="ECO:0007669"/>
    <property type="project" value="InterPro"/>
</dbReference>
<feature type="chain" id="PRO_5042881375" description="Formin-like protein" evidence="5">
    <location>
        <begin position="41"/>
        <end position="965"/>
    </location>
</feature>
<feature type="signal peptide" evidence="5">
    <location>
        <begin position="1"/>
        <end position="40"/>
    </location>
</feature>
<dbReference type="EMBL" id="JAXIOK010000008">
    <property type="protein sequence ID" value="KAK4763692.1"/>
    <property type="molecule type" value="Genomic_DNA"/>
</dbReference>
<dbReference type="AlphaFoldDB" id="A0AAN7KCL5"/>
<dbReference type="InterPro" id="IPR042201">
    <property type="entry name" value="FH2_Formin_sf"/>
</dbReference>
<dbReference type="InterPro" id="IPR027643">
    <property type="entry name" value="Formin-like_plant"/>
</dbReference>
<feature type="compositionally biased region" description="Low complexity" evidence="3">
    <location>
        <begin position="228"/>
        <end position="246"/>
    </location>
</feature>
<sequence length="965" mass="104549">MMIPASFHHTSSMAVVMFPRRTCSVSLSFLLLSLLLQGSAVLVSSLQPPQNIETVYTGNRFTHPAQPTLPPPLPSPPPPPPSQQFPTTSPLPLPSPSSSRSTVIVKAVVATAACSAALAGLLIFLFRRRRVLARRKEKSVQGSPQLVRFASLQMSEFTRVNGIIKGLIVDENGLDVLYWRKLTRSGRSHFPSSRASSVNNYGRNSSIRKVFDSCLSQSRQPPYTNLKSEGSTASMSYSSSSSFSGSELKREEPEETRQEVALLDGHPGGSHRSSSSIDPIDEEYEHPSSPPPPSQWLPVEGPRPVSASSAVGSQTDMEVYLPLPLPPARRGIGRQEPRLPLPPAPPAEAFSLAGEAPPPPIKAVDLVKPPPIKAVDLVKPPPIKAVDLVKPSPSMAEGLTKPPPPPPPPPVNAVDLAKPPPPPPPPMTPKAGGSIGLPRPPSLPPKASGSNKQSPSKPPPPPSPPRASGPTKPPPPPPVRPGKAVRRDGKGGESSAVDGPKMRPLHWEKVEVNGDHSMVWDKMESGSFRVDGDLMEALFGSVATNRKPPQEFGNPSKPASNSKPETSSGKIFILEPRKSQNIAIILKSLGVSQREIIEALIEGHGLSAETLEKLDRITLTTDEQSKISRFQGDPSKLADAESFLYKILRAFPSAFSYFSAMQFKLNYDLEIDYLSKSLETLKLACEELRGRGVFVKLLEAILKAGNRMNAGTARGNATAFNLSSLRKLSDVKSTDGKTTLLHFVVEQVIRSEGKRCFLNRNQRMGRTFSRQSSSSSFAASLNSEEREKEYMMLGLPVVGCLSVEFSNVKKAAGIEYSTFTASMSGLRNRLSGIRKLVFDGANDGARFQREMKEFLQVAEEEIDTVQKAHAHVMELVKKTTEYYQAGRAKDNGADPLQIFVIVKDFLSMVDQVSEEIARNMQSKRGGSKPGSSSEKSPAKFPTILSQPVLQKSSGSRSSDESDDGF</sequence>
<evidence type="ECO:0000256" key="5">
    <source>
        <dbReference type="SAM" id="SignalP"/>
    </source>
</evidence>
<keyword evidence="5" id="KW-0732">Signal</keyword>
<keyword evidence="4" id="KW-0812">Transmembrane</keyword>
<dbReference type="Gene3D" id="1.20.58.2220">
    <property type="entry name" value="Formin, FH2 domain"/>
    <property type="match status" value="1"/>
</dbReference>
<proteinExistence type="inferred from homology"/>
<dbReference type="SUPFAM" id="SSF101447">
    <property type="entry name" value="Formin homology 2 domain (FH2 domain)"/>
    <property type="match status" value="1"/>
</dbReference>
<dbReference type="Pfam" id="PF02181">
    <property type="entry name" value="FH2"/>
    <property type="match status" value="1"/>
</dbReference>
<feature type="region of interest" description="Disordered" evidence="3">
    <location>
        <begin position="545"/>
        <end position="567"/>
    </location>
</feature>
<evidence type="ECO:0000256" key="4">
    <source>
        <dbReference type="SAM" id="Phobius"/>
    </source>
</evidence>
<feature type="compositionally biased region" description="Polar residues" evidence="3">
    <location>
        <begin position="557"/>
        <end position="567"/>
    </location>
</feature>
<feature type="domain" description="FH2" evidence="6">
    <location>
        <begin position="492"/>
        <end position="935"/>
    </location>
</feature>
<evidence type="ECO:0000313" key="8">
    <source>
        <dbReference type="Proteomes" id="UP001345219"/>
    </source>
</evidence>
<keyword evidence="4" id="KW-0472">Membrane</keyword>
<feature type="region of interest" description="Disordered" evidence="3">
    <location>
        <begin position="218"/>
        <end position="314"/>
    </location>
</feature>
<comment type="caution">
    <text evidence="7">The sequence shown here is derived from an EMBL/GenBank/DDBJ whole genome shotgun (WGS) entry which is preliminary data.</text>
</comment>
<feature type="compositionally biased region" description="Pro residues" evidence="3">
    <location>
        <begin position="456"/>
        <end position="480"/>
    </location>
</feature>
<feature type="compositionally biased region" description="Pro residues" evidence="3">
    <location>
        <begin position="67"/>
        <end position="95"/>
    </location>
</feature>
<reference evidence="7 8" key="1">
    <citation type="journal article" date="2023" name="Hortic Res">
        <title>Pangenome of water caltrop reveals structural variations and asymmetric subgenome divergence after allopolyploidization.</title>
        <authorList>
            <person name="Zhang X."/>
            <person name="Chen Y."/>
            <person name="Wang L."/>
            <person name="Yuan Y."/>
            <person name="Fang M."/>
            <person name="Shi L."/>
            <person name="Lu R."/>
            <person name="Comes H.P."/>
            <person name="Ma Y."/>
            <person name="Chen Y."/>
            <person name="Huang G."/>
            <person name="Zhou Y."/>
            <person name="Zheng Z."/>
            <person name="Qiu Y."/>
        </authorList>
    </citation>
    <scope>NUCLEOTIDE SEQUENCE [LARGE SCALE GENOMIC DNA]</scope>
    <source>
        <tissue evidence="7">Roots</tissue>
    </source>
</reference>
<dbReference type="SMART" id="SM00498">
    <property type="entry name" value="FH2"/>
    <property type="match status" value="1"/>
</dbReference>
<evidence type="ECO:0000259" key="6">
    <source>
        <dbReference type="PROSITE" id="PS51444"/>
    </source>
</evidence>
<feature type="region of interest" description="Disordered" evidence="3">
    <location>
        <begin position="60"/>
        <end position="96"/>
    </location>
</feature>
<organism evidence="7 8">
    <name type="scientific">Trapa incisa</name>
    <dbReference type="NCBI Taxonomy" id="236973"/>
    <lineage>
        <taxon>Eukaryota</taxon>
        <taxon>Viridiplantae</taxon>
        <taxon>Streptophyta</taxon>
        <taxon>Embryophyta</taxon>
        <taxon>Tracheophyta</taxon>
        <taxon>Spermatophyta</taxon>
        <taxon>Magnoliopsida</taxon>
        <taxon>eudicotyledons</taxon>
        <taxon>Gunneridae</taxon>
        <taxon>Pentapetalae</taxon>
        <taxon>rosids</taxon>
        <taxon>malvids</taxon>
        <taxon>Myrtales</taxon>
        <taxon>Lythraceae</taxon>
        <taxon>Trapa</taxon>
    </lineage>
</organism>
<feature type="region of interest" description="Disordered" evidence="3">
    <location>
        <begin position="328"/>
        <end position="505"/>
    </location>
</feature>
<keyword evidence="8" id="KW-1185">Reference proteome</keyword>
<dbReference type="PROSITE" id="PS51444">
    <property type="entry name" value="FH2"/>
    <property type="match status" value="1"/>
</dbReference>
<feature type="compositionally biased region" description="Pro residues" evidence="3">
    <location>
        <begin position="401"/>
        <end position="411"/>
    </location>
</feature>
<feature type="compositionally biased region" description="Pro residues" evidence="3">
    <location>
        <begin position="418"/>
        <end position="428"/>
    </location>
</feature>
<feature type="transmembrane region" description="Helical" evidence="4">
    <location>
        <begin position="103"/>
        <end position="126"/>
    </location>
</feature>
<keyword evidence="4" id="KW-1133">Transmembrane helix</keyword>
<dbReference type="GO" id="GO:0045010">
    <property type="term" value="P:actin nucleation"/>
    <property type="evidence" value="ECO:0007669"/>
    <property type="project" value="InterPro"/>
</dbReference>
<name>A0AAN7KCL5_9MYRT</name>
<evidence type="ECO:0000256" key="2">
    <source>
        <dbReference type="RuleBase" id="RU361260"/>
    </source>
</evidence>
<evidence type="ECO:0000313" key="7">
    <source>
        <dbReference type="EMBL" id="KAK4763692.1"/>
    </source>
</evidence>
<comment type="similarity">
    <text evidence="1">Belongs to the formin-like family. Class-I subfamily.</text>
</comment>
<dbReference type="InterPro" id="IPR015425">
    <property type="entry name" value="FH2_Formin"/>
</dbReference>
<dbReference type="Proteomes" id="UP001345219">
    <property type="component" value="Chromosome 11"/>
</dbReference>
<dbReference type="PANTHER" id="PTHR23213:SF354">
    <property type="entry name" value="FORMIN-LIKE PROTEIN 4"/>
    <property type="match status" value="1"/>
</dbReference>
<gene>
    <name evidence="7" type="ORF">SAY87_013130</name>
</gene>
<feature type="region of interest" description="Disordered" evidence="3">
    <location>
        <begin position="918"/>
        <end position="965"/>
    </location>
</feature>
<feature type="compositionally biased region" description="Polar residues" evidence="3">
    <location>
        <begin position="218"/>
        <end position="227"/>
    </location>
</feature>
<evidence type="ECO:0000256" key="3">
    <source>
        <dbReference type="SAM" id="MobiDB-lite"/>
    </source>
</evidence>
<protein>
    <recommendedName>
        <fullName evidence="2">Formin-like protein</fullName>
    </recommendedName>
</protein>